<feature type="compositionally biased region" description="Basic and acidic residues" evidence="1">
    <location>
        <begin position="7"/>
        <end position="21"/>
    </location>
</feature>
<feature type="region of interest" description="Disordered" evidence="1">
    <location>
        <begin position="1"/>
        <end position="58"/>
    </location>
</feature>
<organism evidence="2 3">
    <name type="scientific">Pseudahrensia aquimaris</name>
    <dbReference type="NCBI Taxonomy" id="744461"/>
    <lineage>
        <taxon>Bacteria</taxon>
        <taxon>Pseudomonadati</taxon>
        <taxon>Pseudomonadota</taxon>
        <taxon>Alphaproteobacteria</taxon>
        <taxon>Hyphomicrobiales</taxon>
        <taxon>Ahrensiaceae</taxon>
        <taxon>Pseudahrensia</taxon>
    </lineage>
</organism>
<name>A0ABW3FM63_9HYPH</name>
<dbReference type="EMBL" id="JBHTJV010000010">
    <property type="protein sequence ID" value="MFD0917232.1"/>
    <property type="molecule type" value="Genomic_DNA"/>
</dbReference>
<sequence length="58" mass="6923">MAQRQHSLRDAPQPKRPEMVRIKRKEKPAMRPNAQDFFSPWTVPVDPRFAEDSTRPRH</sequence>
<comment type="caution">
    <text evidence="2">The sequence shown here is derived from an EMBL/GenBank/DDBJ whole genome shotgun (WGS) entry which is preliminary data.</text>
</comment>
<keyword evidence="3" id="KW-1185">Reference proteome</keyword>
<accession>A0ABW3FM63</accession>
<evidence type="ECO:0000256" key="1">
    <source>
        <dbReference type="SAM" id="MobiDB-lite"/>
    </source>
</evidence>
<proteinExistence type="predicted"/>
<evidence type="ECO:0000313" key="3">
    <source>
        <dbReference type="Proteomes" id="UP001597101"/>
    </source>
</evidence>
<gene>
    <name evidence="2" type="ORF">ACFQ14_12500</name>
</gene>
<reference evidence="3" key="1">
    <citation type="journal article" date="2019" name="Int. J. Syst. Evol. Microbiol.">
        <title>The Global Catalogue of Microorganisms (GCM) 10K type strain sequencing project: providing services to taxonomists for standard genome sequencing and annotation.</title>
        <authorList>
            <consortium name="The Broad Institute Genomics Platform"/>
            <consortium name="The Broad Institute Genome Sequencing Center for Infectious Disease"/>
            <person name="Wu L."/>
            <person name="Ma J."/>
        </authorList>
    </citation>
    <scope>NUCLEOTIDE SEQUENCE [LARGE SCALE GENOMIC DNA]</scope>
    <source>
        <strain evidence="3">CCUG 60023</strain>
    </source>
</reference>
<dbReference type="RefSeq" id="WP_377213090.1">
    <property type="nucleotide sequence ID" value="NZ_JBHTJV010000010.1"/>
</dbReference>
<feature type="compositionally biased region" description="Basic and acidic residues" evidence="1">
    <location>
        <begin position="48"/>
        <end position="58"/>
    </location>
</feature>
<dbReference type="Proteomes" id="UP001597101">
    <property type="component" value="Unassembled WGS sequence"/>
</dbReference>
<evidence type="ECO:0000313" key="2">
    <source>
        <dbReference type="EMBL" id="MFD0917232.1"/>
    </source>
</evidence>
<protein>
    <submittedName>
        <fullName evidence="2">Uncharacterized protein</fullName>
    </submittedName>
</protein>